<keyword evidence="7 12" id="KW-0220">Diaminopimelate biosynthesis</keyword>
<evidence type="ECO:0000256" key="5">
    <source>
        <dbReference type="ARBA" id="ARBA00022490"/>
    </source>
</evidence>
<comment type="catalytic activity">
    <reaction evidence="11 12">
        <text>L-aspartate 4-semialdehyde + pyruvate = (2S,4S)-4-hydroxy-2,3,4,5-tetrahydrodipicolinate + H2O + H(+)</text>
        <dbReference type="Rhea" id="RHEA:34171"/>
        <dbReference type="ChEBI" id="CHEBI:15361"/>
        <dbReference type="ChEBI" id="CHEBI:15377"/>
        <dbReference type="ChEBI" id="CHEBI:15378"/>
        <dbReference type="ChEBI" id="CHEBI:67139"/>
        <dbReference type="ChEBI" id="CHEBI:537519"/>
        <dbReference type="EC" id="4.3.3.7"/>
    </reaction>
</comment>
<dbReference type="NCBIfam" id="TIGR00674">
    <property type="entry name" value="dapA"/>
    <property type="match status" value="1"/>
</dbReference>
<accession>A0AA48I8D4</accession>
<dbReference type="GO" id="GO:0005829">
    <property type="term" value="C:cytosol"/>
    <property type="evidence" value="ECO:0007669"/>
    <property type="project" value="TreeGrafter"/>
</dbReference>
<evidence type="ECO:0000256" key="15">
    <source>
        <dbReference type="PIRSR" id="PIRSR001365-2"/>
    </source>
</evidence>
<evidence type="ECO:0000256" key="6">
    <source>
        <dbReference type="ARBA" id="ARBA00022605"/>
    </source>
</evidence>
<proteinExistence type="inferred from homology"/>
<dbReference type="InterPro" id="IPR013785">
    <property type="entry name" value="Aldolase_TIM"/>
</dbReference>
<evidence type="ECO:0000256" key="1">
    <source>
        <dbReference type="ARBA" id="ARBA00003294"/>
    </source>
</evidence>
<keyword evidence="10 12" id="KW-0704">Schiff base</keyword>
<dbReference type="InterPro" id="IPR020625">
    <property type="entry name" value="Schiff_base-form_aldolases_AS"/>
</dbReference>
<evidence type="ECO:0000256" key="4">
    <source>
        <dbReference type="ARBA" id="ARBA00012086"/>
    </source>
</evidence>
<dbReference type="EC" id="4.3.3.7" evidence="4 12"/>
<evidence type="ECO:0000313" key="16">
    <source>
        <dbReference type="EMBL" id="BED91973.1"/>
    </source>
</evidence>
<protein>
    <recommendedName>
        <fullName evidence="4 12">4-hydroxy-tetrahydrodipicolinate synthase</fullName>
        <shortName evidence="12">HTPA synthase</shortName>
        <ecNumber evidence="4 12">4.3.3.7</ecNumber>
    </recommendedName>
</protein>
<evidence type="ECO:0000256" key="9">
    <source>
        <dbReference type="ARBA" id="ARBA00023239"/>
    </source>
</evidence>
<dbReference type="PIRSF" id="PIRSF001365">
    <property type="entry name" value="DHDPS"/>
    <property type="match status" value="1"/>
</dbReference>
<comment type="pathway">
    <text evidence="2 12">Amino-acid biosynthesis; L-lysine biosynthesis via DAP pathway; (S)-tetrahydrodipicolinate from L-aspartate: step 3/4.</text>
</comment>
<dbReference type="AlphaFoldDB" id="A0AA48I8D4"/>
<keyword evidence="6 12" id="KW-0028">Amino-acid biosynthesis</keyword>
<evidence type="ECO:0000256" key="10">
    <source>
        <dbReference type="ARBA" id="ARBA00023270"/>
    </source>
</evidence>
<dbReference type="KEGG" id="ips:CfP315_0532"/>
<dbReference type="CDD" id="cd00950">
    <property type="entry name" value="DHDPS"/>
    <property type="match status" value="1"/>
</dbReference>
<evidence type="ECO:0000256" key="12">
    <source>
        <dbReference type="HAMAP-Rule" id="MF_00418"/>
    </source>
</evidence>
<comment type="similarity">
    <text evidence="3 12 13">Belongs to the DapA family.</text>
</comment>
<dbReference type="HAMAP" id="MF_00418">
    <property type="entry name" value="DapA"/>
    <property type="match status" value="1"/>
</dbReference>
<keyword evidence="9 12" id="KW-0456">Lyase</keyword>
<feature type="active site" description="Proton donor/acceptor" evidence="12 14">
    <location>
        <position position="138"/>
    </location>
</feature>
<dbReference type="PANTHER" id="PTHR12128">
    <property type="entry name" value="DIHYDRODIPICOLINATE SYNTHASE"/>
    <property type="match status" value="1"/>
</dbReference>
<comment type="function">
    <text evidence="1 12">Catalyzes the condensation of (S)-aspartate-beta-semialdehyde [(S)-ASA] and pyruvate to 4-hydroxy-tetrahydrodipicolinate (HTPA).</text>
</comment>
<reference evidence="16" key="1">
    <citation type="journal article" date="2023" name="ISME J.">
        <title>Emergence of putative energy parasites within Clostridia revealed by genome analysis of a novel endosymbiotic clade.</title>
        <authorList>
            <person name="Takahashi K."/>
            <person name="Kuwahara H."/>
            <person name="Horikawa Y."/>
            <person name="Izawa K."/>
            <person name="Kato D."/>
            <person name="Inagaki T."/>
            <person name="Yuki M."/>
            <person name="Ohkuma M."/>
            <person name="Hongoh Y."/>
        </authorList>
    </citation>
    <scope>NUCLEOTIDE SEQUENCE</scope>
    <source>
        <strain evidence="16">CfP3-15</strain>
    </source>
</reference>
<evidence type="ECO:0000256" key="8">
    <source>
        <dbReference type="ARBA" id="ARBA00023154"/>
    </source>
</evidence>
<feature type="site" description="Part of a proton relay during catalysis" evidence="12">
    <location>
        <position position="49"/>
    </location>
</feature>
<dbReference type="InterPro" id="IPR005263">
    <property type="entry name" value="DapA"/>
</dbReference>
<feature type="binding site" evidence="12 15">
    <location>
        <position position="208"/>
    </location>
    <ligand>
        <name>pyruvate</name>
        <dbReference type="ChEBI" id="CHEBI:15361"/>
    </ligand>
</feature>
<gene>
    <name evidence="12" type="primary">dapA</name>
    <name evidence="16" type="ORF">CfP315_0532</name>
</gene>
<evidence type="ECO:0000256" key="2">
    <source>
        <dbReference type="ARBA" id="ARBA00005120"/>
    </source>
</evidence>
<dbReference type="GO" id="GO:0019877">
    <property type="term" value="P:diaminopimelate biosynthetic process"/>
    <property type="evidence" value="ECO:0007669"/>
    <property type="project" value="UniProtKB-UniRule"/>
</dbReference>
<evidence type="ECO:0000256" key="7">
    <source>
        <dbReference type="ARBA" id="ARBA00022915"/>
    </source>
</evidence>
<keyword evidence="5 12" id="KW-0963">Cytoplasm</keyword>
<dbReference type="SMART" id="SM01130">
    <property type="entry name" value="DHDPS"/>
    <property type="match status" value="1"/>
</dbReference>
<dbReference type="PROSITE" id="PS00666">
    <property type="entry name" value="DHDPS_2"/>
    <property type="match status" value="1"/>
</dbReference>
<comment type="subunit">
    <text evidence="12">Homotetramer; dimer of dimers.</text>
</comment>
<dbReference type="Pfam" id="PF00701">
    <property type="entry name" value="DHDPS"/>
    <property type="match status" value="1"/>
</dbReference>
<dbReference type="EMBL" id="AP027924">
    <property type="protein sequence ID" value="BED91973.1"/>
    <property type="molecule type" value="Genomic_DNA"/>
</dbReference>
<dbReference type="SUPFAM" id="SSF51569">
    <property type="entry name" value="Aldolase"/>
    <property type="match status" value="1"/>
</dbReference>
<sequence>MKKLIFSGSAVALVTPFSADGSEVNFDVLEELVEFHNKNGTKALVVCATTGEFSTLSKSERKKIIKFVVDKTRNRIPVIAGVGANCTRKTLNNCLDAQELGADAFLVITPYYNKANQEGLFKHYEYINDRVNLPIIIYNNPARTSVNIQPETYKRLSGLNNINSVKEANSDLSRFLIVKSLCKNDLVFYSGNDDLALPMMSIGASGVISTFANIFPKIMSNICEFCFENRKDKSLDLLLKYINIMDLLFCDVNPIPVKKALNLMGFNVGIPRLPLTELNDEISVKLDLEIKKFF</sequence>
<feature type="active site" description="Schiff-base intermediate with substrate" evidence="12 14">
    <location>
        <position position="166"/>
    </location>
</feature>
<feature type="site" description="Part of a proton relay during catalysis" evidence="12">
    <location>
        <position position="112"/>
    </location>
</feature>
<dbReference type="PANTHER" id="PTHR12128:SF66">
    <property type="entry name" value="4-HYDROXY-2-OXOGLUTARATE ALDOLASE, MITOCHONDRIAL"/>
    <property type="match status" value="1"/>
</dbReference>
<dbReference type="GO" id="GO:0008840">
    <property type="term" value="F:4-hydroxy-tetrahydrodipicolinate synthase activity"/>
    <property type="evidence" value="ECO:0007669"/>
    <property type="project" value="UniProtKB-UniRule"/>
</dbReference>
<dbReference type="PRINTS" id="PR00146">
    <property type="entry name" value="DHPICSNTHASE"/>
</dbReference>
<name>A0AA48I8D4_9FIRM</name>
<dbReference type="Proteomes" id="UP001337580">
    <property type="component" value="Chromosome"/>
</dbReference>
<evidence type="ECO:0000256" key="3">
    <source>
        <dbReference type="ARBA" id="ARBA00007592"/>
    </source>
</evidence>
<comment type="caution">
    <text evidence="12">Was originally thought to be a dihydrodipicolinate synthase (DHDPS), catalyzing the condensation of (S)-aspartate-beta-semialdehyde [(S)-ASA] and pyruvate to dihydrodipicolinate (DHDP). However, it was shown in E.coli that the product of the enzymatic reaction is not dihydrodipicolinate but in fact (4S)-4-hydroxy-2,3,4,5-tetrahydro-(2S)-dipicolinic acid (HTPA), and that the consecutive dehydration reaction leading to DHDP is not spontaneous but catalyzed by DapB.</text>
</comment>
<evidence type="ECO:0000256" key="11">
    <source>
        <dbReference type="ARBA" id="ARBA00047836"/>
    </source>
</evidence>
<feature type="binding site" evidence="12 15">
    <location>
        <position position="50"/>
    </location>
    <ligand>
        <name>pyruvate</name>
        <dbReference type="ChEBI" id="CHEBI:15361"/>
    </ligand>
</feature>
<evidence type="ECO:0000256" key="13">
    <source>
        <dbReference type="PIRNR" id="PIRNR001365"/>
    </source>
</evidence>
<dbReference type="InterPro" id="IPR002220">
    <property type="entry name" value="DapA-like"/>
</dbReference>
<dbReference type="Gene3D" id="3.20.20.70">
    <property type="entry name" value="Aldolase class I"/>
    <property type="match status" value="1"/>
</dbReference>
<keyword evidence="8 12" id="KW-0457">Lysine biosynthesis</keyword>
<comment type="subcellular location">
    <subcellularLocation>
        <location evidence="12">Cytoplasm</location>
    </subcellularLocation>
</comment>
<evidence type="ECO:0000256" key="14">
    <source>
        <dbReference type="PIRSR" id="PIRSR001365-1"/>
    </source>
</evidence>
<dbReference type="GO" id="GO:0009089">
    <property type="term" value="P:lysine biosynthetic process via diaminopimelate"/>
    <property type="evidence" value="ECO:0007669"/>
    <property type="project" value="UniProtKB-UniRule"/>
</dbReference>
<organism evidence="16">
    <name type="scientific">Candidatus Improbicoccus pseudotrichonymphae</name>
    <dbReference type="NCBI Taxonomy" id="3033792"/>
    <lineage>
        <taxon>Bacteria</taxon>
        <taxon>Bacillati</taxon>
        <taxon>Bacillota</taxon>
        <taxon>Clostridia</taxon>
        <taxon>Candidatus Improbicoccus</taxon>
    </lineage>
</organism>